<comment type="caution">
    <text evidence="2">The sequence shown here is derived from an EMBL/GenBank/DDBJ whole genome shotgun (WGS) entry which is preliminary data.</text>
</comment>
<accession>A0A5N6L1R0</accession>
<dbReference type="Proteomes" id="UP000327013">
    <property type="component" value="Unassembled WGS sequence"/>
</dbReference>
<gene>
    <name evidence="2" type="ORF">FH972_025652</name>
</gene>
<evidence type="ECO:0000256" key="1">
    <source>
        <dbReference type="SAM" id="SignalP"/>
    </source>
</evidence>
<proteinExistence type="predicted"/>
<keyword evidence="3" id="KW-1185">Reference proteome</keyword>
<sequence length="181" mass="20603">MTLAPKLIIMTFLFTALVSTVTSSTLRGHSAMNREQRLLVDTSLQTSGNVQERAGNKTIYFGYDEARLDKNEGVPHAYTKEVVKTKFWPVKNPHKPSEEPARTSDWVDVKNKTLSQDIGMLVYINRERIEETKPWEEYISRMNAGITDAMTCGIPEEYVSQVIRPFIPKDKLAVPYSWGGF</sequence>
<dbReference type="AlphaFoldDB" id="A0A5N6L1R0"/>
<feature type="signal peptide" evidence="1">
    <location>
        <begin position="1"/>
        <end position="23"/>
    </location>
</feature>
<evidence type="ECO:0000313" key="2">
    <source>
        <dbReference type="EMBL" id="KAB8556615.1"/>
    </source>
</evidence>
<evidence type="ECO:0000313" key="3">
    <source>
        <dbReference type="Proteomes" id="UP000327013"/>
    </source>
</evidence>
<name>A0A5N6L1R0_9ROSI</name>
<protein>
    <recommendedName>
        <fullName evidence="4">Amine oxidase</fullName>
    </recommendedName>
</protein>
<dbReference type="OrthoDB" id="2924818at2759"/>
<dbReference type="Gene3D" id="3.10.490.10">
    <property type="entry name" value="Gamma-glutamyl cyclotransferase-like"/>
    <property type="match status" value="1"/>
</dbReference>
<feature type="chain" id="PRO_5024410058" description="Amine oxidase" evidence="1">
    <location>
        <begin position="24"/>
        <end position="181"/>
    </location>
</feature>
<dbReference type="EMBL" id="VIBQ01000062">
    <property type="protein sequence ID" value="KAB8556615.1"/>
    <property type="molecule type" value="Genomic_DNA"/>
</dbReference>
<reference evidence="2 3" key="1">
    <citation type="submission" date="2019-06" db="EMBL/GenBank/DDBJ databases">
        <title>A chromosomal-level reference genome of Carpinus fangiana (Coryloideae, Betulaceae).</title>
        <authorList>
            <person name="Yang X."/>
            <person name="Wang Z."/>
            <person name="Zhang L."/>
            <person name="Hao G."/>
            <person name="Liu J."/>
            <person name="Yang Y."/>
        </authorList>
    </citation>
    <scope>NUCLEOTIDE SEQUENCE [LARGE SCALE GENOMIC DNA]</scope>
    <source>
        <strain evidence="2">Cfa_2016G</strain>
        <tissue evidence="2">Leaf</tissue>
    </source>
</reference>
<organism evidence="2 3">
    <name type="scientific">Carpinus fangiana</name>
    <dbReference type="NCBI Taxonomy" id="176857"/>
    <lineage>
        <taxon>Eukaryota</taxon>
        <taxon>Viridiplantae</taxon>
        <taxon>Streptophyta</taxon>
        <taxon>Embryophyta</taxon>
        <taxon>Tracheophyta</taxon>
        <taxon>Spermatophyta</taxon>
        <taxon>Magnoliopsida</taxon>
        <taxon>eudicotyledons</taxon>
        <taxon>Gunneridae</taxon>
        <taxon>Pentapetalae</taxon>
        <taxon>rosids</taxon>
        <taxon>fabids</taxon>
        <taxon>Fagales</taxon>
        <taxon>Betulaceae</taxon>
        <taxon>Carpinus</taxon>
    </lineage>
</organism>
<keyword evidence="1" id="KW-0732">Signal</keyword>
<evidence type="ECO:0008006" key="4">
    <source>
        <dbReference type="Google" id="ProtNLM"/>
    </source>
</evidence>